<keyword evidence="1" id="KW-0812">Transmembrane</keyword>
<proteinExistence type="predicted"/>
<feature type="transmembrane region" description="Helical" evidence="1">
    <location>
        <begin position="105"/>
        <end position="127"/>
    </location>
</feature>
<feature type="transmembrane region" description="Helical" evidence="1">
    <location>
        <begin position="63"/>
        <end position="84"/>
    </location>
</feature>
<accession>A0A5C3FCU8</accession>
<reference evidence="2 3" key="1">
    <citation type="submission" date="2018-03" db="EMBL/GenBank/DDBJ databases">
        <authorList>
            <person name="Guldener U."/>
        </authorList>
    </citation>
    <scope>NUCLEOTIDE SEQUENCE [LARGE SCALE GENOMIC DNA]</scope>
    <source>
        <strain evidence="2 3">DAOM196992</strain>
    </source>
</reference>
<dbReference type="EMBL" id="OOIP01000027">
    <property type="protein sequence ID" value="SPO41457.1"/>
    <property type="molecule type" value="Genomic_DNA"/>
</dbReference>
<feature type="transmembrane region" description="Helical" evidence="1">
    <location>
        <begin position="248"/>
        <end position="276"/>
    </location>
</feature>
<dbReference type="Proteomes" id="UP000323386">
    <property type="component" value="Unassembled WGS sequence"/>
</dbReference>
<evidence type="ECO:0000313" key="3">
    <source>
        <dbReference type="Proteomes" id="UP000323386"/>
    </source>
</evidence>
<name>A0A5C3FCU8_9BASI</name>
<keyword evidence="3" id="KW-1185">Reference proteome</keyword>
<dbReference type="OrthoDB" id="3187264at2759"/>
<dbReference type="InterPro" id="IPR033579">
    <property type="entry name" value="TMEM128"/>
</dbReference>
<keyword evidence="1" id="KW-1133">Transmembrane helix</keyword>
<dbReference type="Pfam" id="PF20479">
    <property type="entry name" value="TMEM128"/>
    <property type="match status" value="1"/>
</dbReference>
<feature type="transmembrane region" description="Helical" evidence="1">
    <location>
        <begin position="27"/>
        <end position="43"/>
    </location>
</feature>
<protein>
    <submittedName>
        <fullName evidence="2">Uncharacterized protein</fullName>
    </submittedName>
</protein>
<dbReference type="AlphaFoldDB" id="A0A5C3FCU8"/>
<gene>
    <name evidence="2" type="ORF">PSFLO_06939</name>
</gene>
<sequence>MSSQAPATATTVEEYTSAKSLVNLRKQLKYIVIGSVLTWYFQVPAHLTDALSLGIRTNWEARIAVIALSLLAATLLIFAHVILLPARGHAPDYLRWKEDVHLRSAIPALTLCIIAGFLSLLLTLSPLGAPAPPGSSLSTRLTQAATTAGSNLNSASRGVQQLASEAVKSLGLTSASNPSGSPKLLDSLFSRSPSSASSQSLLDTLHLDSLESLANRLGVSAGRADELSKAFAQLSSRAEDWAQGNVRAIGWTGALLASTGVYLLLFGGVGLLGFLAPDRAALAAGSKKKQF</sequence>
<organism evidence="2 3">
    <name type="scientific">Pseudozyma flocculosa</name>
    <dbReference type="NCBI Taxonomy" id="84751"/>
    <lineage>
        <taxon>Eukaryota</taxon>
        <taxon>Fungi</taxon>
        <taxon>Dikarya</taxon>
        <taxon>Basidiomycota</taxon>
        <taxon>Ustilaginomycotina</taxon>
        <taxon>Ustilaginomycetes</taxon>
        <taxon>Ustilaginales</taxon>
        <taxon>Ustilaginaceae</taxon>
        <taxon>Pseudozyma</taxon>
    </lineage>
</organism>
<keyword evidence="1" id="KW-0472">Membrane</keyword>
<evidence type="ECO:0000313" key="2">
    <source>
        <dbReference type="EMBL" id="SPO41457.1"/>
    </source>
</evidence>
<evidence type="ECO:0000256" key="1">
    <source>
        <dbReference type="SAM" id="Phobius"/>
    </source>
</evidence>